<keyword evidence="4" id="KW-0804">Transcription</keyword>
<evidence type="ECO:0000256" key="5">
    <source>
        <dbReference type="SAM" id="Phobius"/>
    </source>
</evidence>
<dbReference type="NCBIfam" id="TIGR02937">
    <property type="entry name" value="sigma70-ECF"/>
    <property type="match status" value="1"/>
</dbReference>
<comment type="similarity">
    <text evidence="1">Belongs to the sigma-70 factor family. ECF subfamily.</text>
</comment>
<protein>
    <submittedName>
        <fullName evidence="8">RNA polymerase sigma factor</fullName>
    </submittedName>
</protein>
<gene>
    <name evidence="8" type="ORF">ACFOET_05935</name>
</gene>
<dbReference type="Gene3D" id="1.10.10.10">
    <property type="entry name" value="Winged helix-like DNA-binding domain superfamily/Winged helix DNA-binding domain"/>
    <property type="match status" value="1"/>
</dbReference>
<accession>A0ABV7JJY2</accession>
<sequence length="202" mass="23233">MSARIQVASTLIAGLREGQEIAFRMIYDQMHRPIYRMIHALVKDATKTEELVQETFVALWVNRQRLNADQPLYPYVYLTAKRLAIDHFRKTLLETQAVDHLKHSADLYTSNTEETIAVADLHRFAEETIRRLPLQQQTVFMLSRNEGLSYEEIAQRLQISPNTVRNHMVCALRTIKLRFLNGGLISLLVGFISLLAAVSVIR</sequence>
<dbReference type="InterPro" id="IPR013249">
    <property type="entry name" value="RNA_pol_sigma70_r4_t2"/>
</dbReference>
<organism evidence="8 9">
    <name type="scientific">Parapedobacter deserti</name>
    <dbReference type="NCBI Taxonomy" id="1912957"/>
    <lineage>
        <taxon>Bacteria</taxon>
        <taxon>Pseudomonadati</taxon>
        <taxon>Bacteroidota</taxon>
        <taxon>Sphingobacteriia</taxon>
        <taxon>Sphingobacteriales</taxon>
        <taxon>Sphingobacteriaceae</taxon>
        <taxon>Parapedobacter</taxon>
    </lineage>
</organism>
<evidence type="ECO:0000256" key="3">
    <source>
        <dbReference type="ARBA" id="ARBA00023082"/>
    </source>
</evidence>
<dbReference type="PANTHER" id="PTHR43133:SF46">
    <property type="entry name" value="RNA POLYMERASE SIGMA-70 FACTOR ECF SUBFAMILY"/>
    <property type="match status" value="1"/>
</dbReference>
<keyword evidence="2" id="KW-0805">Transcription regulation</keyword>
<dbReference type="InterPro" id="IPR036388">
    <property type="entry name" value="WH-like_DNA-bd_sf"/>
</dbReference>
<dbReference type="InterPro" id="IPR013325">
    <property type="entry name" value="RNA_pol_sigma_r2"/>
</dbReference>
<dbReference type="InterPro" id="IPR039425">
    <property type="entry name" value="RNA_pol_sigma-70-like"/>
</dbReference>
<evidence type="ECO:0000313" key="8">
    <source>
        <dbReference type="EMBL" id="MFC3197143.1"/>
    </source>
</evidence>
<evidence type="ECO:0000259" key="7">
    <source>
        <dbReference type="Pfam" id="PF08281"/>
    </source>
</evidence>
<feature type="domain" description="RNA polymerase sigma factor 70 region 4 type 2" evidence="7">
    <location>
        <begin position="127"/>
        <end position="173"/>
    </location>
</feature>
<keyword evidence="9" id="KW-1185">Reference proteome</keyword>
<evidence type="ECO:0000256" key="2">
    <source>
        <dbReference type="ARBA" id="ARBA00023015"/>
    </source>
</evidence>
<reference evidence="9" key="1">
    <citation type="journal article" date="2019" name="Int. J. Syst. Evol. Microbiol.">
        <title>The Global Catalogue of Microorganisms (GCM) 10K type strain sequencing project: providing services to taxonomists for standard genome sequencing and annotation.</title>
        <authorList>
            <consortium name="The Broad Institute Genomics Platform"/>
            <consortium name="The Broad Institute Genome Sequencing Center for Infectious Disease"/>
            <person name="Wu L."/>
            <person name="Ma J."/>
        </authorList>
    </citation>
    <scope>NUCLEOTIDE SEQUENCE [LARGE SCALE GENOMIC DNA]</scope>
    <source>
        <strain evidence="9">KCTC 52416</strain>
    </source>
</reference>
<keyword evidence="5" id="KW-1133">Transmembrane helix</keyword>
<proteinExistence type="inferred from homology"/>
<dbReference type="InterPro" id="IPR014284">
    <property type="entry name" value="RNA_pol_sigma-70_dom"/>
</dbReference>
<keyword evidence="5" id="KW-0472">Membrane</keyword>
<dbReference type="Pfam" id="PF08281">
    <property type="entry name" value="Sigma70_r4_2"/>
    <property type="match status" value="1"/>
</dbReference>
<evidence type="ECO:0000313" key="9">
    <source>
        <dbReference type="Proteomes" id="UP001595526"/>
    </source>
</evidence>
<feature type="domain" description="RNA polymerase sigma-70 region 2" evidence="6">
    <location>
        <begin position="27"/>
        <end position="90"/>
    </location>
</feature>
<dbReference type="EMBL" id="JBHRTA010000016">
    <property type="protein sequence ID" value="MFC3197143.1"/>
    <property type="molecule type" value="Genomic_DNA"/>
</dbReference>
<dbReference type="Gene3D" id="1.10.1740.10">
    <property type="match status" value="1"/>
</dbReference>
<evidence type="ECO:0000259" key="6">
    <source>
        <dbReference type="Pfam" id="PF04542"/>
    </source>
</evidence>
<dbReference type="RefSeq" id="WP_379020552.1">
    <property type="nucleotide sequence ID" value="NZ_JBHRTA010000016.1"/>
</dbReference>
<dbReference type="SUPFAM" id="SSF88946">
    <property type="entry name" value="Sigma2 domain of RNA polymerase sigma factors"/>
    <property type="match status" value="1"/>
</dbReference>
<feature type="transmembrane region" description="Helical" evidence="5">
    <location>
        <begin position="179"/>
        <end position="201"/>
    </location>
</feature>
<dbReference type="NCBIfam" id="TIGR02985">
    <property type="entry name" value="Sig70_bacteroi1"/>
    <property type="match status" value="1"/>
</dbReference>
<dbReference type="InterPro" id="IPR014327">
    <property type="entry name" value="RNA_pol_sigma70_bacteroid"/>
</dbReference>
<comment type="caution">
    <text evidence="8">The sequence shown here is derived from an EMBL/GenBank/DDBJ whole genome shotgun (WGS) entry which is preliminary data.</text>
</comment>
<dbReference type="SUPFAM" id="SSF88659">
    <property type="entry name" value="Sigma3 and sigma4 domains of RNA polymerase sigma factors"/>
    <property type="match status" value="1"/>
</dbReference>
<dbReference type="InterPro" id="IPR013324">
    <property type="entry name" value="RNA_pol_sigma_r3/r4-like"/>
</dbReference>
<evidence type="ECO:0000256" key="1">
    <source>
        <dbReference type="ARBA" id="ARBA00010641"/>
    </source>
</evidence>
<dbReference type="Pfam" id="PF04542">
    <property type="entry name" value="Sigma70_r2"/>
    <property type="match status" value="1"/>
</dbReference>
<dbReference type="Proteomes" id="UP001595526">
    <property type="component" value="Unassembled WGS sequence"/>
</dbReference>
<keyword evidence="3" id="KW-0731">Sigma factor</keyword>
<evidence type="ECO:0000256" key="4">
    <source>
        <dbReference type="ARBA" id="ARBA00023163"/>
    </source>
</evidence>
<dbReference type="CDD" id="cd06171">
    <property type="entry name" value="Sigma70_r4"/>
    <property type="match status" value="1"/>
</dbReference>
<keyword evidence="5" id="KW-0812">Transmembrane</keyword>
<name>A0ABV7JJY2_9SPHI</name>
<dbReference type="PANTHER" id="PTHR43133">
    <property type="entry name" value="RNA POLYMERASE ECF-TYPE SIGMA FACTO"/>
    <property type="match status" value="1"/>
</dbReference>
<dbReference type="InterPro" id="IPR007627">
    <property type="entry name" value="RNA_pol_sigma70_r2"/>
</dbReference>